<name>A0A6A6CAV6_ZASCE</name>
<reference evidence="2" key="1">
    <citation type="journal article" date="2020" name="Stud. Mycol.">
        <title>101 Dothideomycetes genomes: a test case for predicting lifestyles and emergence of pathogens.</title>
        <authorList>
            <person name="Haridas S."/>
            <person name="Albert R."/>
            <person name="Binder M."/>
            <person name="Bloem J."/>
            <person name="Labutti K."/>
            <person name="Salamov A."/>
            <person name="Andreopoulos B."/>
            <person name="Baker S."/>
            <person name="Barry K."/>
            <person name="Bills G."/>
            <person name="Bluhm B."/>
            <person name="Cannon C."/>
            <person name="Castanera R."/>
            <person name="Culley D."/>
            <person name="Daum C."/>
            <person name="Ezra D."/>
            <person name="Gonzalez J."/>
            <person name="Henrissat B."/>
            <person name="Kuo A."/>
            <person name="Liang C."/>
            <person name="Lipzen A."/>
            <person name="Lutzoni F."/>
            <person name="Magnuson J."/>
            <person name="Mondo S."/>
            <person name="Nolan M."/>
            <person name="Ohm R."/>
            <person name="Pangilinan J."/>
            <person name="Park H.-J."/>
            <person name="Ramirez L."/>
            <person name="Alfaro M."/>
            <person name="Sun H."/>
            <person name="Tritt A."/>
            <person name="Yoshinaga Y."/>
            <person name="Zwiers L.-H."/>
            <person name="Turgeon B."/>
            <person name="Goodwin S."/>
            <person name="Spatafora J."/>
            <person name="Crous P."/>
            <person name="Grigoriev I."/>
        </authorList>
    </citation>
    <scope>NUCLEOTIDE SEQUENCE</scope>
    <source>
        <strain evidence="2">ATCC 36951</strain>
    </source>
</reference>
<dbReference type="InterPro" id="IPR048508">
    <property type="entry name" value="LDL"/>
</dbReference>
<dbReference type="GeneID" id="54567109"/>
<evidence type="ECO:0000313" key="2">
    <source>
        <dbReference type="EMBL" id="KAF2162779.1"/>
    </source>
</evidence>
<evidence type="ECO:0008006" key="4">
    <source>
        <dbReference type="Google" id="ProtNLM"/>
    </source>
</evidence>
<dbReference type="AlphaFoldDB" id="A0A6A6CAV6"/>
<keyword evidence="1" id="KW-0732">Signal</keyword>
<proteinExistence type="predicted"/>
<dbReference type="RefSeq" id="XP_033663668.1">
    <property type="nucleotide sequence ID" value="XM_033813837.1"/>
</dbReference>
<gene>
    <name evidence="2" type="ORF">M409DRAFT_58172</name>
</gene>
<organism evidence="2 3">
    <name type="scientific">Zasmidium cellare ATCC 36951</name>
    <dbReference type="NCBI Taxonomy" id="1080233"/>
    <lineage>
        <taxon>Eukaryota</taxon>
        <taxon>Fungi</taxon>
        <taxon>Dikarya</taxon>
        <taxon>Ascomycota</taxon>
        <taxon>Pezizomycotina</taxon>
        <taxon>Dothideomycetes</taxon>
        <taxon>Dothideomycetidae</taxon>
        <taxon>Mycosphaerellales</taxon>
        <taxon>Mycosphaerellaceae</taxon>
        <taxon>Zasmidium</taxon>
    </lineage>
</organism>
<keyword evidence="3" id="KW-1185">Reference proteome</keyword>
<protein>
    <recommendedName>
        <fullName evidence="4">Cyanovirin-N domain-containing protein</fullName>
    </recommendedName>
</protein>
<dbReference type="Proteomes" id="UP000799537">
    <property type="component" value="Unassembled WGS sequence"/>
</dbReference>
<dbReference type="OrthoDB" id="3479711at2759"/>
<dbReference type="Pfam" id="PF21691">
    <property type="entry name" value="LDL"/>
    <property type="match status" value="1"/>
</dbReference>
<evidence type="ECO:0000256" key="1">
    <source>
        <dbReference type="SAM" id="SignalP"/>
    </source>
</evidence>
<feature type="chain" id="PRO_5025676763" description="Cyanovirin-N domain-containing protein" evidence="1">
    <location>
        <begin position="22"/>
        <end position="114"/>
    </location>
</feature>
<evidence type="ECO:0000313" key="3">
    <source>
        <dbReference type="Proteomes" id="UP000799537"/>
    </source>
</evidence>
<accession>A0A6A6CAV6</accession>
<dbReference type="EMBL" id="ML993612">
    <property type="protein sequence ID" value="KAF2162779.1"/>
    <property type="molecule type" value="Genomic_DNA"/>
</dbReference>
<sequence>MQFSTLAFMPVAALLASTAYGAECYSQGHDTNCLNRDGAYSFRQSYCGGNEWQSNGIRYYTGSNGFRGSIDGENLPSQQSCWDSTQNIIDQCIGHKNGGFYTGGGWNVNFNFCT</sequence>
<feature type="signal peptide" evidence="1">
    <location>
        <begin position="1"/>
        <end position="21"/>
    </location>
</feature>